<dbReference type="SUPFAM" id="SSF47729">
    <property type="entry name" value="IHF-like DNA-binding proteins"/>
    <property type="match status" value="1"/>
</dbReference>
<dbReference type="AlphaFoldDB" id="A0A1G8AC77"/>
<feature type="region of interest" description="Disordered" evidence="2">
    <location>
        <begin position="135"/>
        <end position="158"/>
    </location>
</feature>
<dbReference type="InterPro" id="IPR041607">
    <property type="entry name" value="HU-HIG"/>
</dbReference>
<evidence type="ECO:0000313" key="5">
    <source>
        <dbReference type="Proteomes" id="UP000198779"/>
    </source>
</evidence>
<organism evidence="4 5">
    <name type="scientific">Prevotella communis</name>
    <dbReference type="NCBI Taxonomy" id="2913614"/>
    <lineage>
        <taxon>Bacteria</taxon>
        <taxon>Pseudomonadati</taxon>
        <taxon>Bacteroidota</taxon>
        <taxon>Bacteroidia</taxon>
        <taxon>Bacteroidales</taxon>
        <taxon>Prevotellaceae</taxon>
        <taxon>Prevotella</taxon>
    </lineage>
</organism>
<evidence type="ECO:0000313" key="4">
    <source>
        <dbReference type="EMBL" id="SDH18463.1"/>
    </source>
</evidence>
<name>A0A1G8AC77_9BACT</name>
<protein>
    <submittedName>
        <fullName evidence="4">DNA-binding protein, histone-like, putative</fullName>
    </submittedName>
</protein>
<keyword evidence="1 4" id="KW-0238">DNA-binding</keyword>
<gene>
    <name evidence="4" type="ORF">SAMN04487901_1194</name>
</gene>
<reference evidence="5" key="1">
    <citation type="submission" date="2016-10" db="EMBL/GenBank/DDBJ databases">
        <authorList>
            <person name="Varghese N."/>
            <person name="Submissions S."/>
        </authorList>
    </citation>
    <scope>NUCLEOTIDE SEQUENCE [LARGE SCALE GENOMIC DNA]</scope>
    <source>
        <strain evidence="5">BP1-148</strain>
    </source>
</reference>
<proteinExistence type="predicted"/>
<dbReference type="EMBL" id="FNCQ01000019">
    <property type="protein sequence ID" value="SDH18463.1"/>
    <property type="molecule type" value="Genomic_DNA"/>
</dbReference>
<evidence type="ECO:0000259" key="3">
    <source>
        <dbReference type="Pfam" id="PF18291"/>
    </source>
</evidence>
<dbReference type="Proteomes" id="UP000198779">
    <property type="component" value="Unassembled WGS sequence"/>
</dbReference>
<accession>A0A1G8AC77</accession>
<dbReference type="Pfam" id="PF18291">
    <property type="entry name" value="HU-HIG"/>
    <property type="match status" value="1"/>
</dbReference>
<sequence>MISYVLKQNKNPHSVSKGNWFAYPDIKQTVNLSKLAELMCLHNTGFSKGAVNGLLTDMVSIIKEQLLEGKNVKIADLAIFSLGIKNTKGGAKSEADFSVVKNIQGVKLRARATGELITKSLNLEASLMKATANTNIAKGGTTDDGNGGGGNNEGPVNP</sequence>
<dbReference type="STRING" id="645274.SAMN04487901_1194"/>
<dbReference type="InterPro" id="IPR010992">
    <property type="entry name" value="IHF-like_DNA-bd_dom_sf"/>
</dbReference>
<dbReference type="RefSeq" id="WP_091818921.1">
    <property type="nucleotide sequence ID" value="NZ_FNCQ01000019.1"/>
</dbReference>
<dbReference type="GO" id="GO:0003677">
    <property type="term" value="F:DNA binding"/>
    <property type="evidence" value="ECO:0007669"/>
    <property type="project" value="UniProtKB-KW"/>
</dbReference>
<evidence type="ECO:0000256" key="2">
    <source>
        <dbReference type="SAM" id="MobiDB-lite"/>
    </source>
</evidence>
<evidence type="ECO:0000256" key="1">
    <source>
        <dbReference type="ARBA" id="ARBA00023125"/>
    </source>
</evidence>
<keyword evidence="5" id="KW-1185">Reference proteome</keyword>
<feature type="domain" description="HU" evidence="3">
    <location>
        <begin position="2"/>
        <end position="111"/>
    </location>
</feature>